<dbReference type="STRING" id="1802074.A3J15_02295"/>
<feature type="domain" description="Aminoacyl-transfer RNA synthetases class-II family profile" evidence="11">
    <location>
        <begin position="127"/>
        <end position="401"/>
    </location>
</feature>
<keyword evidence="2 12" id="KW-0436">Ligase</keyword>
<evidence type="ECO:0000313" key="12">
    <source>
        <dbReference type="EMBL" id="OGK56747.1"/>
    </source>
</evidence>
<organism evidence="12 13">
    <name type="scientific">Candidatus Roizmanbacteria bacterium RIFCSPLOWO2_02_FULL_38_10</name>
    <dbReference type="NCBI Taxonomy" id="1802074"/>
    <lineage>
        <taxon>Bacteria</taxon>
        <taxon>Candidatus Roizmaniibacteriota</taxon>
    </lineage>
</organism>
<dbReference type="PROSITE" id="PS50862">
    <property type="entry name" value="AA_TRNA_LIGASE_II"/>
    <property type="match status" value="1"/>
</dbReference>
<dbReference type="InterPro" id="IPR042103">
    <property type="entry name" value="SerRS_1_N_sf"/>
</dbReference>
<evidence type="ECO:0000256" key="1">
    <source>
        <dbReference type="ARBA" id="ARBA00012840"/>
    </source>
</evidence>
<reference evidence="12 13" key="1">
    <citation type="journal article" date="2016" name="Nat. Commun.">
        <title>Thousands of microbial genomes shed light on interconnected biogeochemical processes in an aquifer system.</title>
        <authorList>
            <person name="Anantharaman K."/>
            <person name="Brown C.T."/>
            <person name="Hug L.A."/>
            <person name="Sharon I."/>
            <person name="Castelle C.J."/>
            <person name="Probst A.J."/>
            <person name="Thomas B.C."/>
            <person name="Singh A."/>
            <person name="Wilkins M.J."/>
            <person name="Karaoz U."/>
            <person name="Brodie E.L."/>
            <person name="Williams K.H."/>
            <person name="Hubbard S.S."/>
            <person name="Banfield J.F."/>
        </authorList>
    </citation>
    <scope>NUCLEOTIDE SEQUENCE [LARGE SCALE GENOMIC DNA]</scope>
</reference>
<dbReference type="GO" id="GO:0005524">
    <property type="term" value="F:ATP binding"/>
    <property type="evidence" value="ECO:0007669"/>
    <property type="project" value="UniProtKB-KW"/>
</dbReference>
<feature type="coiled-coil region" evidence="10">
    <location>
        <begin position="31"/>
        <end position="58"/>
    </location>
</feature>
<dbReference type="SUPFAM" id="SSF55681">
    <property type="entry name" value="Class II aaRS and biotin synthetases"/>
    <property type="match status" value="1"/>
</dbReference>
<feature type="binding site" evidence="8">
    <location>
        <position position="278"/>
    </location>
    <ligand>
        <name>L-serine</name>
        <dbReference type="ChEBI" id="CHEBI:33384"/>
    </ligand>
</feature>
<evidence type="ECO:0000256" key="5">
    <source>
        <dbReference type="ARBA" id="ARBA00022917"/>
    </source>
</evidence>
<dbReference type="PANTHER" id="PTHR11778">
    <property type="entry name" value="SERYL-TRNA SYNTHETASE"/>
    <property type="match status" value="1"/>
</dbReference>
<feature type="binding site" evidence="8">
    <location>
        <position position="224"/>
    </location>
    <ligand>
        <name>L-serine</name>
        <dbReference type="ChEBI" id="CHEBI:33384"/>
    </ligand>
</feature>
<dbReference type="Pfam" id="PF02403">
    <property type="entry name" value="Seryl_tRNA_N"/>
    <property type="match status" value="1"/>
</dbReference>
<dbReference type="InterPro" id="IPR015866">
    <property type="entry name" value="Ser-tRNA-synth_1_N"/>
</dbReference>
<feature type="binding site" evidence="8">
    <location>
        <position position="255"/>
    </location>
    <ligand>
        <name>L-serine</name>
        <dbReference type="ChEBI" id="CHEBI:33384"/>
    </ligand>
</feature>
<evidence type="ECO:0000313" key="13">
    <source>
        <dbReference type="Proteomes" id="UP000176376"/>
    </source>
</evidence>
<dbReference type="PIRSF" id="PIRSF001529">
    <property type="entry name" value="Ser-tRNA-synth_IIa"/>
    <property type="match status" value="1"/>
</dbReference>
<evidence type="ECO:0000256" key="10">
    <source>
        <dbReference type="SAM" id="Coils"/>
    </source>
</evidence>
<evidence type="ECO:0000256" key="3">
    <source>
        <dbReference type="ARBA" id="ARBA00022741"/>
    </source>
</evidence>
<dbReference type="InterPro" id="IPR002314">
    <property type="entry name" value="aa-tRNA-synt_IIb"/>
</dbReference>
<keyword evidence="10" id="KW-0175">Coiled coil</keyword>
<dbReference type="SUPFAM" id="SSF46589">
    <property type="entry name" value="tRNA-binding arm"/>
    <property type="match status" value="1"/>
</dbReference>
<evidence type="ECO:0000256" key="7">
    <source>
        <dbReference type="NCBIfam" id="TIGR00414"/>
    </source>
</evidence>
<proteinExistence type="predicted"/>
<dbReference type="InterPro" id="IPR006195">
    <property type="entry name" value="aa-tRNA-synth_II"/>
</dbReference>
<comment type="caution">
    <text evidence="12">The sequence shown here is derived from an EMBL/GenBank/DDBJ whole genome shotgun (WGS) entry which is preliminary data.</text>
</comment>
<dbReference type="InterPro" id="IPR045864">
    <property type="entry name" value="aa-tRNA-synth_II/BPL/LPL"/>
</dbReference>
<sequence length="417" mass="47442">MISIEFIRQNKAKVAQCIQDKGCPAVDIDKLLSLNDKRHLLNQQLQKAQENRNKLTKEEGLVKGKAIKDEIKKIKDALLRIDNEFKTLLLSIPCLPASDIDVGPGETANKVIRTVGNIPKFDFPVKDHLQLGENLDLIDTKTAAEISGSRFTYLKNQAVMLEFALVQYTFKFLTDQGFIPIIPPVLLRKSITEKLGYWQAGGHNDYYMVNEPDDQDGLLYLVGTSEHSVVPYHQNRIFENHELPKRYVAFSTCFRRESGSYGKDVRGIFRVHQFDKVEMVSFTRPDRGVEEHEFFLELEEKLFAQLGLAFQVVQMGSGDLGFPVAKKYDLEVWIPSQNKYRELTSTSTTADFQARRLNIRYHDGGQKDFVHIINGTANSINRPLIAILENFQQKDGSVLIPEVLQPYCGFDKIGGNK</sequence>
<dbReference type="GO" id="GO:0006434">
    <property type="term" value="P:seryl-tRNA aminoacylation"/>
    <property type="evidence" value="ECO:0007669"/>
    <property type="project" value="UniProtKB-UniRule"/>
</dbReference>
<dbReference type="InterPro" id="IPR010978">
    <property type="entry name" value="tRNA-bd_arm"/>
</dbReference>
<evidence type="ECO:0000259" key="11">
    <source>
        <dbReference type="PROSITE" id="PS50862"/>
    </source>
</evidence>
<dbReference type="Gene3D" id="1.10.287.40">
    <property type="entry name" value="Serine-tRNA synthetase, tRNA binding domain"/>
    <property type="match status" value="1"/>
</dbReference>
<keyword evidence="6" id="KW-0030">Aminoacyl-tRNA synthetase</keyword>
<feature type="binding site" evidence="9">
    <location>
        <begin position="342"/>
        <end position="345"/>
    </location>
    <ligand>
        <name>ATP</name>
        <dbReference type="ChEBI" id="CHEBI:30616"/>
    </ligand>
</feature>
<feature type="binding site" evidence="8">
    <location>
        <position position="374"/>
    </location>
    <ligand>
        <name>L-serine</name>
        <dbReference type="ChEBI" id="CHEBI:33384"/>
    </ligand>
</feature>
<accession>A0A1F7JMD5</accession>
<evidence type="ECO:0000256" key="2">
    <source>
        <dbReference type="ARBA" id="ARBA00022598"/>
    </source>
</evidence>
<dbReference type="GO" id="GO:0004828">
    <property type="term" value="F:serine-tRNA ligase activity"/>
    <property type="evidence" value="ECO:0007669"/>
    <property type="project" value="UniProtKB-UniRule"/>
</dbReference>
<evidence type="ECO:0000256" key="6">
    <source>
        <dbReference type="ARBA" id="ARBA00023146"/>
    </source>
</evidence>
<feature type="site" description="Important for serine binding" evidence="8">
    <location>
        <position position="376"/>
    </location>
</feature>
<evidence type="ECO:0000256" key="4">
    <source>
        <dbReference type="ARBA" id="ARBA00022840"/>
    </source>
</evidence>
<evidence type="ECO:0000256" key="8">
    <source>
        <dbReference type="PIRSR" id="PIRSR001529-1"/>
    </source>
</evidence>
<protein>
    <recommendedName>
        <fullName evidence="1 7">Serine--tRNA ligase</fullName>
        <ecNumber evidence="1 7">6.1.1.11</ecNumber>
    </recommendedName>
</protein>
<dbReference type="Proteomes" id="UP000176376">
    <property type="component" value="Unassembled WGS sequence"/>
</dbReference>
<dbReference type="PRINTS" id="PR00981">
    <property type="entry name" value="TRNASYNTHSER"/>
</dbReference>
<keyword evidence="3" id="KW-0547">Nucleotide-binding</keyword>
<evidence type="ECO:0000256" key="9">
    <source>
        <dbReference type="PIRSR" id="PIRSR001529-2"/>
    </source>
</evidence>
<dbReference type="GO" id="GO:0005737">
    <property type="term" value="C:cytoplasm"/>
    <property type="evidence" value="ECO:0007669"/>
    <property type="project" value="UniProtKB-UniRule"/>
</dbReference>
<dbReference type="EMBL" id="MGAY01000025">
    <property type="protein sequence ID" value="OGK56747.1"/>
    <property type="molecule type" value="Genomic_DNA"/>
</dbReference>
<dbReference type="Pfam" id="PF00587">
    <property type="entry name" value="tRNA-synt_2b"/>
    <property type="match status" value="1"/>
</dbReference>
<dbReference type="NCBIfam" id="TIGR00414">
    <property type="entry name" value="serS"/>
    <property type="match status" value="1"/>
</dbReference>
<name>A0A1F7JMD5_9BACT</name>
<feature type="binding site" evidence="9">
    <location>
        <begin position="271"/>
        <end position="274"/>
    </location>
    <ligand>
        <name>ATP</name>
        <dbReference type="ChEBI" id="CHEBI:30616"/>
    </ligand>
</feature>
<dbReference type="AlphaFoldDB" id="A0A1F7JMD5"/>
<keyword evidence="5" id="KW-0648">Protein biosynthesis</keyword>
<gene>
    <name evidence="12" type="ORF">A3J15_02295</name>
</gene>
<dbReference type="Gene3D" id="3.30.930.10">
    <property type="entry name" value="Bira Bifunctional Protein, Domain 2"/>
    <property type="match status" value="1"/>
</dbReference>
<dbReference type="InterPro" id="IPR002317">
    <property type="entry name" value="Ser-tRNA-ligase_type_1"/>
</dbReference>
<feature type="binding site" evidence="9">
    <location>
        <begin position="255"/>
        <end position="257"/>
    </location>
    <ligand>
        <name>ATP</name>
        <dbReference type="ChEBI" id="CHEBI:30616"/>
    </ligand>
</feature>
<keyword evidence="4 9" id="KW-0067">ATP-binding</keyword>
<dbReference type="EC" id="6.1.1.11" evidence="1 7"/>